<accession>A0AA39QVQ7</accession>
<reference evidence="1" key="1">
    <citation type="submission" date="2023-03" db="EMBL/GenBank/DDBJ databases">
        <title>Complete genome of Cladonia borealis.</title>
        <authorList>
            <person name="Park H."/>
        </authorList>
    </citation>
    <scope>NUCLEOTIDE SEQUENCE</scope>
    <source>
        <strain evidence="1">ANT050790</strain>
    </source>
</reference>
<dbReference type="EMBL" id="JAFEKC020000019">
    <property type="protein sequence ID" value="KAK0509229.1"/>
    <property type="molecule type" value="Genomic_DNA"/>
</dbReference>
<organism evidence="1 2">
    <name type="scientific">Cladonia borealis</name>
    <dbReference type="NCBI Taxonomy" id="184061"/>
    <lineage>
        <taxon>Eukaryota</taxon>
        <taxon>Fungi</taxon>
        <taxon>Dikarya</taxon>
        <taxon>Ascomycota</taxon>
        <taxon>Pezizomycotina</taxon>
        <taxon>Lecanoromycetes</taxon>
        <taxon>OSLEUM clade</taxon>
        <taxon>Lecanoromycetidae</taxon>
        <taxon>Lecanorales</taxon>
        <taxon>Lecanorineae</taxon>
        <taxon>Cladoniaceae</taxon>
        <taxon>Cladonia</taxon>
    </lineage>
</organism>
<evidence type="ECO:0000313" key="2">
    <source>
        <dbReference type="Proteomes" id="UP001166286"/>
    </source>
</evidence>
<sequence length="218" mass="24346">MGYASTHYWDTNHEPEKWAAAFPKIVEDATLIIANAKHPTAGPLDGDDPRTVSATDGIRLNGMYEDHEPFELTPGPNHDYCKTARKPYDETVTAILIRAKVRAGSAINISSDGDWYEWRAGRELVARVWPKEKAACPFDRTSCRDYDDRSNNEGAYRGGKLPDWACPVPGCYKTFWEREDNLMAHITDVHLTADERKPGYISPGEATALGLGSIDARF</sequence>
<gene>
    <name evidence="1" type="ORF">JMJ35_008600</name>
</gene>
<comment type="caution">
    <text evidence="1">The sequence shown here is derived from an EMBL/GenBank/DDBJ whole genome shotgun (WGS) entry which is preliminary data.</text>
</comment>
<proteinExistence type="predicted"/>
<evidence type="ECO:0000313" key="1">
    <source>
        <dbReference type="EMBL" id="KAK0509229.1"/>
    </source>
</evidence>
<keyword evidence="2" id="KW-1185">Reference proteome</keyword>
<name>A0AA39QVQ7_9LECA</name>
<dbReference type="AlphaFoldDB" id="A0AA39QVQ7"/>
<protein>
    <submittedName>
        <fullName evidence="1">Uncharacterized protein</fullName>
    </submittedName>
</protein>
<dbReference type="Proteomes" id="UP001166286">
    <property type="component" value="Unassembled WGS sequence"/>
</dbReference>